<reference evidence="2 3" key="1">
    <citation type="journal article" date="2023" name="Genome Announc.">
        <title>Pan-Genome Analyses of the Genus Cohnella and Proposal of the Novel Species Cohnella silvisoli sp. nov., Isolated from Forest Soil.</title>
        <authorList>
            <person name="Wang C."/>
            <person name="Mao L."/>
            <person name="Bao G."/>
            <person name="Zhu H."/>
        </authorList>
    </citation>
    <scope>NUCLEOTIDE SEQUENCE [LARGE SCALE GENOMIC DNA]</scope>
    <source>
        <strain evidence="2 3">NL03-T5-1</strain>
    </source>
</reference>
<sequence>MISIAAGPSQLIAALCDESGLEKKINESVDRHPSYWKVTPGTHIKALIINILCSRTPRYRVEEFYEQLDVELLFGSGRKASDFNDDALARTLDVLYEAEGWKVYSGLALASLKHLGLPLTTFHNDTRSFSMYCDYPDTEELADHPWL</sequence>
<dbReference type="Pfam" id="PF14104">
    <property type="entry name" value="DUF4277"/>
    <property type="match status" value="1"/>
</dbReference>
<protein>
    <submittedName>
        <fullName evidence="2">DUF4277 domain-containing protein</fullName>
    </submittedName>
</protein>
<comment type="caution">
    <text evidence="2">The sequence shown here is derived from an EMBL/GenBank/DDBJ whole genome shotgun (WGS) entry which is preliminary data.</text>
</comment>
<dbReference type="EMBL" id="JASKHM010000026">
    <property type="protein sequence ID" value="MEQ4486883.1"/>
    <property type="molecule type" value="Genomic_DNA"/>
</dbReference>
<evidence type="ECO:0000313" key="2">
    <source>
        <dbReference type="EMBL" id="MEQ4486883.1"/>
    </source>
</evidence>
<dbReference type="InterPro" id="IPR025457">
    <property type="entry name" value="DUF4277"/>
</dbReference>
<gene>
    <name evidence="2" type="ORF">QJS35_31355</name>
</gene>
<feature type="domain" description="DUF4277" evidence="1">
    <location>
        <begin position="11"/>
        <end position="108"/>
    </location>
</feature>
<evidence type="ECO:0000313" key="3">
    <source>
        <dbReference type="Proteomes" id="UP001493487"/>
    </source>
</evidence>
<organism evidence="2 3">
    <name type="scientific">Cohnella silvisoli</name>
    <dbReference type="NCBI Taxonomy" id="2873699"/>
    <lineage>
        <taxon>Bacteria</taxon>
        <taxon>Bacillati</taxon>
        <taxon>Bacillota</taxon>
        <taxon>Bacilli</taxon>
        <taxon>Bacillales</taxon>
        <taxon>Paenibacillaceae</taxon>
        <taxon>Cohnella</taxon>
    </lineage>
</organism>
<dbReference type="RefSeq" id="WP_232189956.1">
    <property type="nucleotide sequence ID" value="NZ_JAIOAP010000025.1"/>
</dbReference>
<accession>A0ABV1L3H8</accession>
<evidence type="ECO:0000259" key="1">
    <source>
        <dbReference type="Pfam" id="PF14104"/>
    </source>
</evidence>
<name>A0ABV1L3H8_9BACL</name>
<keyword evidence="3" id="KW-1185">Reference proteome</keyword>
<proteinExistence type="predicted"/>
<dbReference type="Proteomes" id="UP001493487">
    <property type="component" value="Unassembled WGS sequence"/>
</dbReference>